<feature type="binding site" evidence="5">
    <location>
        <begin position="184"/>
        <end position="187"/>
    </location>
    <ligand>
        <name>substrate</name>
    </ligand>
</feature>
<sequence>MSAPAAIVSGDTIESVLRQPAPELSERRILLGHALDLTRIQLITASERVLTVAEAERVADLFARRIAGEPIAYLVGVREFYGLRFDVTPAVLIPRPDTELLVELAIDRLPRQGRVLDMGTGSGAIAVALGHSRRDASVSAIDLSDAALQVARRNAAHHAVQVQLLRSDWYAALTDQRFEMIVANPPYIVDGDHHLSEGDLRFEPIDALTDHADGLSALRQIISGAPAFLEAHGWLLMEHGYDQASAVRGLLEAGHFAEVQSWQDLSGIERVSGGKRPLDA</sequence>
<evidence type="ECO:0000256" key="4">
    <source>
        <dbReference type="ARBA" id="ARBA00048391"/>
    </source>
</evidence>
<dbReference type="PROSITE" id="PS00092">
    <property type="entry name" value="N6_MTASE"/>
    <property type="match status" value="1"/>
</dbReference>
<keyword evidence="1 5" id="KW-0489">Methyltransferase</keyword>
<keyword evidence="9" id="KW-1185">Reference proteome</keyword>
<feature type="domain" description="Methyltransferase small" evidence="6">
    <location>
        <begin position="98"/>
        <end position="192"/>
    </location>
</feature>
<dbReference type="InterPro" id="IPR004556">
    <property type="entry name" value="HemK-like"/>
</dbReference>
<reference evidence="9" key="1">
    <citation type="journal article" date="2019" name="Int. J. Syst. Evol. Microbiol.">
        <title>The Global Catalogue of Microorganisms (GCM) 10K type strain sequencing project: providing services to taxonomists for standard genome sequencing and annotation.</title>
        <authorList>
            <consortium name="The Broad Institute Genomics Platform"/>
            <consortium name="The Broad Institute Genome Sequencing Center for Infectious Disease"/>
            <person name="Wu L."/>
            <person name="Ma J."/>
        </authorList>
    </citation>
    <scope>NUCLEOTIDE SEQUENCE [LARGE SCALE GENOMIC DNA]</scope>
    <source>
        <strain evidence="9">JCM 16673</strain>
    </source>
</reference>
<dbReference type="RefSeq" id="WP_344765036.1">
    <property type="nucleotide sequence ID" value="NZ_BAAAZE010000014.1"/>
</dbReference>
<dbReference type="InterPro" id="IPR007848">
    <property type="entry name" value="Small_mtfrase_dom"/>
</dbReference>
<gene>
    <name evidence="5 8" type="primary">prmC</name>
    <name evidence="8" type="ORF">GCM10022212_33360</name>
</gene>
<name>A0ABP7TVJ7_9BURK</name>
<protein>
    <recommendedName>
        <fullName evidence="5">Release factor glutamine methyltransferase</fullName>
        <shortName evidence="5">RF MTase</shortName>
        <ecNumber evidence="5">2.1.1.297</ecNumber>
    </recommendedName>
    <alternativeName>
        <fullName evidence="5">N5-glutamine methyltransferase PrmC</fullName>
    </alternativeName>
    <alternativeName>
        <fullName evidence="5">Protein-(glutamine-N5) MTase PrmC</fullName>
    </alternativeName>
    <alternativeName>
        <fullName evidence="5">Protein-glutamine N-methyltransferase PrmC</fullName>
    </alternativeName>
</protein>
<comment type="caution">
    <text evidence="8">The sequence shown here is derived from an EMBL/GenBank/DDBJ whole genome shotgun (WGS) entry which is preliminary data.</text>
</comment>
<dbReference type="EMBL" id="BAAAZE010000014">
    <property type="protein sequence ID" value="GAA4031906.1"/>
    <property type="molecule type" value="Genomic_DNA"/>
</dbReference>
<dbReference type="NCBIfam" id="TIGR03534">
    <property type="entry name" value="RF_mod_PrmC"/>
    <property type="match status" value="1"/>
</dbReference>
<evidence type="ECO:0000256" key="1">
    <source>
        <dbReference type="ARBA" id="ARBA00022603"/>
    </source>
</evidence>
<dbReference type="InterPro" id="IPR019874">
    <property type="entry name" value="RF_methyltr_PrmC"/>
</dbReference>
<dbReference type="InterPro" id="IPR040758">
    <property type="entry name" value="PrmC_N"/>
</dbReference>
<comment type="catalytic activity">
    <reaction evidence="4 5">
        <text>L-glutaminyl-[peptide chain release factor] + S-adenosyl-L-methionine = N(5)-methyl-L-glutaminyl-[peptide chain release factor] + S-adenosyl-L-homocysteine + H(+)</text>
        <dbReference type="Rhea" id="RHEA:42896"/>
        <dbReference type="Rhea" id="RHEA-COMP:10271"/>
        <dbReference type="Rhea" id="RHEA-COMP:10272"/>
        <dbReference type="ChEBI" id="CHEBI:15378"/>
        <dbReference type="ChEBI" id="CHEBI:30011"/>
        <dbReference type="ChEBI" id="CHEBI:57856"/>
        <dbReference type="ChEBI" id="CHEBI:59789"/>
        <dbReference type="ChEBI" id="CHEBI:61891"/>
        <dbReference type="EC" id="2.1.1.297"/>
    </reaction>
</comment>
<feature type="domain" description="Release factor glutamine methyltransferase N-terminal" evidence="7">
    <location>
        <begin position="26"/>
        <end position="76"/>
    </location>
</feature>
<dbReference type="Proteomes" id="UP001501353">
    <property type="component" value="Unassembled WGS sequence"/>
</dbReference>
<keyword evidence="3 5" id="KW-0949">S-adenosyl-L-methionine</keyword>
<dbReference type="CDD" id="cd02440">
    <property type="entry name" value="AdoMet_MTases"/>
    <property type="match status" value="1"/>
</dbReference>
<comment type="similarity">
    <text evidence="5">Belongs to the protein N5-glutamine methyltransferase family. PrmC subfamily.</text>
</comment>
<dbReference type="HAMAP" id="MF_02126">
    <property type="entry name" value="RF_methyltr_PrmC"/>
    <property type="match status" value="1"/>
</dbReference>
<organism evidence="8 9">
    <name type="scientific">Actimicrobium antarcticum</name>
    <dbReference type="NCBI Taxonomy" id="1051899"/>
    <lineage>
        <taxon>Bacteria</taxon>
        <taxon>Pseudomonadati</taxon>
        <taxon>Pseudomonadota</taxon>
        <taxon>Betaproteobacteria</taxon>
        <taxon>Burkholderiales</taxon>
        <taxon>Oxalobacteraceae</taxon>
        <taxon>Actimicrobium</taxon>
    </lineage>
</organism>
<dbReference type="PANTHER" id="PTHR18895:SF74">
    <property type="entry name" value="MTRF1L RELEASE FACTOR GLUTAMINE METHYLTRANSFERASE"/>
    <property type="match status" value="1"/>
</dbReference>
<evidence type="ECO:0000313" key="9">
    <source>
        <dbReference type="Proteomes" id="UP001501353"/>
    </source>
</evidence>
<feature type="binding site" evidence="5">
    <location>
        <begin position="119"/>
        <end position="123"/>
    </location>
    <ligand>
        <name>S-adenosyl-L-methionine</name>
        <dbReference type="ChEBI" id="CHEBI:59789"/>
    </ligand>
</feature>
<evidence type="ECO:0000256" key="2">
    <source>
        <dbReference type="ARBA" id="ARBA00022679"/>
    </source>
</evidence>
<dbReference type="InterPro" id="IPR002052">
    <property type="entry name" value="DNA_methylase_N6_adenine_CS"/>
</dbReference>
<dbReference type="GO" id="GO:0008168">
    <property type="term" value="F:methyltransferase activity"/>
    <property type="evidence" value="ECO:0007669"/>
    <property type="project" value="UniProtKB-KW"/>
</dbReference>
<evidence type="ECO:0000256" key="5">
    <source>
        <dbReference type="HAMAP-Rule" id="MF_02126"/>
    </source>
</evidence>
<dbReference type="Gene3D" id="1.10.8.10">
    <property type="entry name" value="DNA helicase RuvA subunit, C-terminal domain"/>
    <property type="match status" value="1"/>
</dbReference>
<evidence type="ECO:0000313" key="8">
    <source>
        <dbReference type="EMBL" id="GAA4031906.1"/>
    </source>
</evidence>
<dbReference type="InterPro" id="IPR050320">
    <property type="entry name" value="N5-glutamine_MTase"/>
</dbReference>
<proteinExistence type="inferred from homology"/>
<accession>A0ABP7TVJ7</accession>
<dbReference type="Gene3D" id="3.40.50.150">
    <property type="entry name" value="Vaccinia Virus protein VP39"/>
    <property type="match status" value="1"/>
</dbReference>
<dbReference type="PANTHER" id="PTHR18895">
    <property type="entry name" value="HEMK METHYLTRANSFERASE"/>
    <property type="match status" value="1"/>
</dbReference>
<dbReference type="SUPFAM" id="SSF53335">
    <property type="entry name" value="S-adenosyl-L-methionine-dependent methyltransferases"/>
    <property type="match status" value="1"/>
</dbReference>
<comment type="function">
    <text evidence="5">Methylates the class 1 translation termination release factors RF1/PrfA and RF2/PrfB on the glutamine residue of the universally conserved GGQ motif.</text>
</comment>
<evidence type="ECO:0000259" key="7">
    <source>
        <dbReference type="Pfam" id="PF17827"/>
    </source>
</evidence>
<evidence type="ECO:0000259" key="6">
    <source>
        <dbReference type="Pfam" id="PF05175"/>
    </source>
</evidence>
<feature type="binding site" evidence="5">
    <location>
        <position position="142"/>
    </location>
    <ligand>
        <name>S-adenosyl-L-methionine</name>
        <dbReference type="ChEBI" id="CHEBI:59789"/>
    </ligand>
</feature>
<dbReference type="EC" id="2.1.1.297" evidence="5"/>
<dbReference type="NCBIfam" id="TIGR00536">
    <property type="entry name" value="hemK_fam"/>
    <property type="match status" value="1"/>
</dbReference>
<keyword evidence="2 5" id="KW-0808">Transferase</keyword>
<feature type="binding site" evidence="5">
    <location>
        <position position="184"/>
    </location>
    <ligand>
        <name>S-adenosyl-L-methionine</name>
        <dbReference type="ChEBI" id="CHEBI:59789"/>
    </ligand>
</feature>
<feature type="binding site" evidence="5">
    <location>
        <position position="169"/>
    </location>
    <ligand>
        <name>S-adenosyl-L-methionine</name>
        <dbReference type="ChEBI" id="CHEBI:59789"/>
    </ligand>
</feature>
<dbReference type="GO" id="GO:0032259">
    <property type="term" value="P:methylation"/>
    <property type="evidence" value="ECO:0007669"/>
    <property type="project" value="UniProtKB-KW"/>
</dbReference>
<dbReference type="Pfam" id="PF05175">
    <property type="entry name" value="MTS"/>
    <property type="match status" value="1"/>
</dbReference>
<dbReference type="InterPro" id="IPR029063">
    <property type="entry name" value="SAM-dependent_MTases_sf"/>
</dbReference>
<evidence type="ECO:0000256" key="3">
    <source>
        <dbReference type="ARBA" id="ARBA00022691"/>
    </source>
</evidence>
<dbReference type="Pfam" id="PF17827">
    <property type="entry name" value="PrmC_N"/>
    <property type="match status" value="1"/>
</dbReference>